<dbReference type="Gene3D" id="3.20.20.80">
    <property type="entry name" value="Glycosidases"/>
    <property type="match status" value="1"/>
</dbReference>
<dbReference type="InterPro" id="IPR017853">
    <property type="entry name" value="GH"/>
</dbReference>
<dbReference type="InterPro" id="IPR044096">
    <property type="entry name" value="AmyAc_plant_ISA2"/>
</dbReference>
<reference evidence="8" key="1">
    <citation type="journal article" date="2017" name="Nat. Commun.">
        <title>The asparagus genome sheds light on the origin and evolution of a young Y chromosome.</title>
        <authorList>
            <person name="Harkess A."/>
            <person name="Zhou J."/>
            <person name="Xu C."/>
            <person name="Bowers J.E."/>
            <person name="Van der Hulst R."/>
            <person name="Ayyampalayam S."/>
            <person name="Mercati F."/>
            <person name="Riccardi P."/>
            <person name="McKain M.R."/>
            <person name="Kakrana A."/>
            <person name="Tang H."/>
            <person name="Ray J."/>
            <person name="Groenendijk J."/>
            <person name="Arikit S."/>
            <person name="Mathioni S.M."/>
            <person name="Nakano M."/>
            <person name="Shan H."/>
            <person name="Telgmann-Rauber A."/>
            <person name="Kanno A."/>
            <person name="Yue Z."/>
            <person name="Chen H."/>
            <person name="Li W."/>
            <person name="Chen Y."/>
            <person name="Xu X."/>
            <person name="Zhang Y."/>
            <person name="Luo S."/>
            <person name="Chen H."/>
            <person name="Gao J."/>
            <person name="Mao Z."/>
            <person name="Pires J.C."/>
            <person name="Luo M."/>
            <person name="Kudrna D."/>
            <person name="Wing R.A."/>
            <person name="Meyers B.C."/>
            <person name="Yi K."/>
            <person name="Kong H."/>
            <person name="Lavrijsen P."/>
            <person name="Sunseri F."/>
            <person name="Falavigna A."/>
            <person name="Ye Y."/>
            <person name="Leebens-Mack J.H."/>
            <person name="Chen G."/>
        </authorList>
    </citation>
    <scope>NUCLEOTIDE SEQUENCE [LARGE SCALE GENOMIC DNA]</scope>
    <source>
        <strain evidence="8">cv. DH0086</strain>
    </source>
</reference>
<dbReference type="PANTHER" id="PTHR43002">
    <property type="entry name" value="GLYCOGEN DEBRANCHING ENZYME"/>
    <property type="match status" value="1"/>
</dbReference>
<dbReference type="CDD" id="cd11346">
    <property type="entry name" value="AmyAc_plant_IsoA"/>
    <property type="match status" value="1"/>
</dbReference>
<dbReference type="Pfam" id="PF02922">
    <property type="entry name" value="CBM_48"/>
    <property type="match status" value="1"/>
</dbReference>
<dbReference type="SUPFAM" id="SSF81296">
    <property type="entry name" value="E set domains"/>
    <property type="match status" value="1"/>
</dbReference>
<sequence>MTMANLPSSITAKTYIQASTFIPWGSVPFCKQTVPLKICKSGRLNYAHKPQNAKVFLKPHNSIEQIHPGSDLNYNAETGQRATSYLFRTEIGGLVKVLVGFNNMKYAVRIDVSSLPTRTNDLILSWGVHRSDSNQLDAPGCTKTPLVQNLKGRFSVTLEFSSTQIPFYLSFLLHSSSDHPRCESGIRTHRMTNFCLPVGMSAGHPMPLGVSRCEGGLVNFALFSRNAESVVLRLFDNNVNEPCLELELDPYVNRTGDIWHLSMENVGSYTSYGYRCKGETGSDKGSRFHARQVLLDPYAKLIANVSPEKGESRSLVKCLGSLAEEPIFDWSGDVHPQLPMEKLVVYRLNVGNFTKDESSELPENVAGTFAGVIEKLPHLKSLGINAILLEPIFTFDEKEGPYFPYHFFSPMNSYGYKSDSISTINSMKDMVKTLHAHGIEVLLEVVFTHTGEGGDSSSQTKSFRGIDYSSYYIVEGDMTQGIYNAVNSNDPVVQQLILESLHYWLTEFHIDGFCFINSSYLLRGSNGEYLSHPPLVEAISFDPLLSKSKIIADCWSPVDGSYLDIHFPHWKRWAEMNTRFCRDVRNFLRGEGLLSDLATRLCGSGDLFSDSRGPAFSFNYVTKNFGLPLVDLVSFSRDELASELSWNCGKEGPTNNNSVLEIRLRQIRNFLFLLFISLGVPVLNMGDECGFSTGGLSSYGDRHPIDWNVTKSVFGKQITQFITFLSSLRNRRNDIFQRRDFLKVENIVWQGSNLSQPKWEDPSCKFLAVTIRADKDDNMSTSYKGDLFICFNADDFPEIAILPPLLEGYEWFRLVDTSLPFPGFFSGESVFTEALLGYELKPHSCVLFEVKKSAS</sequence>
<dbReference type="InterPro" id="IPR014756">
    <property type="entry name" value="Ig_E-set"/>
</dbReference>
<dbReference type="GO" id="GO:0043033">
    <property type="term" value="C:isoamylase complex"/>
    <property type="evidence" value="ECO:0007669"/>
    <property type="project" value="EnsemblPlants"/>
</dbReference>
<evidence type="ECO:0000256" key="4">
    <source>
        <dbReference type="ARBA" id="ARBA00022640"/>
    </source>
</evidence>
<dbReference type="CDD" id="cd02856">
    <property type="entry name" value="E_set_GDE_Isoamylase_N"/>
    <property type="match status" value="1"/>
</dbReference>
<protein>
    <recommendedName>
        <fullName evidence="6">Glycosyl hydrolase family 13 catalytic domain-containing protein</fullName>
    </recommendedName>
</protein>
<proteinExistence type="inferred from homology"/>
<keyword evidence="5" id="KW-0809">Transit peptide</keyword>
<dbReference type="SUPFAM" id="SSF51011">
    <property type="entry name" value="Glycosyl hydrolase domain"/>
    <property type="match status" value="1"/>
</dbReference>
<dbReference type="InterPro" id="IPR013780">
    <property type="entry name" value="Glyco_hydro_b"/>
</dbReference>
<accession>A0A5P1EFJ2</accession>
<name>A0A5P1EFJ2_ASPOF</name>
<evidence type="ECO:0000256" key="2">
    <source>
        <dbReference type="ARBA" id="ARBA00008061"/>
    </source>
</evidence>
<dbReference type="InterPro" id="IPR013783">
    <property type="entry name" value="Ig-like_fold"/>
</dbReference>
<evidence type="ECO:0000313" key="7">
    <source>
        <dbReference type="EMBL" id="ONK62840.1"/>
    </source>
</evidence>
<feature type="domain" description="Glycosyl hydrolase family 13 catalytic" evidence="6">
    <location>
        <begin position="342"/>
        <end position="732"/>
    </location>
</feature>
<dbReference type="OMA" id="MKSHSCA"/>
<dbReference type="EMBL" id="CM007387">
    <property type="protein sequence ID" value="ONK62840.1"/>
    <property type="molecule type" value="Genomic_DNA"/>
</dbReference>
<evidence type="ECO:0000313" key="8">
    <source>
        <dbReference type="Proteomes" id="UP000243459"/>
    </source>
</evidence>
<dbReference type="Proteomes" id="UP000243459">
    <property type="component" value="Chromosome 7"/>
</dbReference>
<dbReference type="OrthoDB" id="204980at2759"/>
<dbReference type="GO" id="GO:0019156">
    <property type="term" value="F:isoamylase activity"/>
    <property type="evidence" value="ECO:0007669"/>
    <property type="project" value="EnsemblPlants"/>
</dbReference>
<dbReference type="GO" id="GO:0009507">
    <property type="term" value="C:chloroplast"/>
    <property type="evidence" value="ECO:0007669"/>
    <property type="project" value="UniProtKB-SubCell"/>
</dbReference>
<dbReference type="Gramene" id="ONK62840">
    <property type="protein sequence ID" value="ONK62840"/>
    <property type="gene ID" value="A4U43_C07F8670"/>
</dbReference>
<dbReference type="InterPro" id="IPR006047">
    <property type="entry name" value="GH13_cat_dom"/>
</dbReference>
<comment type="subcellular location">
    <subcellularLocation>
        <location evidence="1">Plastid</location>
        <location evidence="1">Chloroplast</location>
    </subcellularLocation>
</comment>
<dbReference type="AlphaFoldDB" id="A0A5P1EFJ2"/>
<dbReference type="Pfam" id="PF00128">
    <property type="entry name" value="Alpha-amylase"/>
    <property type="match status" value="1"/>
</dbReference>
<evidence type="ECO:0000259" key="6">
    <source>
        <dbReference type="SMART" id="SM00642"/>
    </source>
</evidence>
<keyword evidence="4" id="KW-0934">Plastid</keyword>
<evidence type="ECO:0000256" key="1">
    <source>
        <dbReference type="ARBA" id="ARBA00004229"/>
    </source>
</evidence>
<keyword evidence="8" id="KW-1185">Reference proteome</keyword>
<comment type="similarity">
    <text evidence="2">Belongs to the glycosyl hydrolase 13 family.</text>
</comment>
<dbReference type="Gene3D" id="2.60.40.10">
    <property type="entry name" value="Immunoglobulins"/>
    <property type="match status" value="1"/>
</dbReference>
<dbReference type="GO" id="GO:0010021">
    <property type="term" value="P:amylopectin biosynthetic process"/>
    <property type="evidence" value="ECO:0007669"/>
    <property type="project" value="EnsemblPlants"/>
</dbReference>
<evidence type="ECO:0000256" key="5">
    <source>
        <dbReference type="ARBA" id="ARBA00022946"/>
    </source>
</evidence>
<dbReference type="InterPro" id="IPR044505">
    <property type="entry name" value="GlgX_Isoamylase_N_E_set"/>
</dbReference>
<keyword evidence="3" id="KW-0150">Chloroplast</keyword>
<dbReference type="Pfam" id="PF21156">
    <property type="entry name" value="ISOA1-3_C"/>
    <property type="match status" value="1"/>
</dbReference>
<gene>
    <name evidence="7" type="ORF">A4U43_C07F8670</name>
</gene>
<dbReference type="SUPFAM" id="SSF51445">
    <property type="entry name" value="(Trans)glycosidases"/>
    <property type="match status" value="1"/>
</dbReference>
<evidence type="ECO:0000256" key="3">
    <source>
        <dbReference type="ARBA" id="ARBA00022528"/>
    </source>
</evidence>
<dbReference type="GO" id="GO:0005983">
    <property type="term" value="P:starch catabolic process"/>
    <property type="evidence" value="ECO:0007669"/>
    <property type="project" value="EnsemblPlants"/>
</dbReference>
<dbReference type="Gene3D" id="2.60.40.1180">
    <property type="entry name" value="Golgi alpha-mannosidase II"/>
    <property type="match status" value="1"/>
</dbReference>
<dbReference type="InterPro" id="IPR004193">
    <property type="entry name" value="Glyco_hydro_13_N"/>
</dbReference>
<dbReference type="GO" id="GO:0019252">
    <property type="term" value="P:starch biosynthetic process"/>
    <property type="evidence" value="ECO:0007669"/>
    <property type="project" value="InterPro"/>
</dbReference>
<dbReference type="SMART" id="SM00642">
    <property type="entry name" value="Aamy"/>
    <property type="match status" value="1"/>
</dbReference>
<organism evidence="7 8">
    <name type="scientific">Asparagus officinalis</name>
    <name type="common">Garden asparagus</name>
    <dbReference type="NCBI Taxonomy" id="4686"/>
    <lineage>
        <taxon>Eukaryota</taxon>
        <taxon>Viridiplantae</taxon>
        <taxon>Streptophyta</taxon>
        <taxon>Embryophyta</taxon>
        <taxon>Tracheophyta</taxon>
        <taxon>Spermatophyta</taxon>
        <taxon>Magnoliopsida</taxon>
        <taxon>Liliopsida</taxon>
        <taxon>Asparagales</taxon>
        <taxon>Asparagaceae</taxon>
        <taxon>Asparagoideae</taxon>
        <taxon>Asparagus</taxon>
    </lineage>
</organism>
<dbReference type="InterPro" id="IPR048650">
    <property type="entry name" value="ISOA1-3-like_C"/>
</dbReference>